<dbReference type="AlphaFoldDB" id="A0A8S4QHK8"/>
<dbReference type="OrthoDB" id="6896733at2759"/>
<organism evidence="1 2">
    <name type="scientific">Pararge aegeria aegeria</name>
    <dbReference type="NCBI Taxonomy" id="348720"/>
    <lineage>
        <taxon>Eukaryota</taxon>
        <taxon>Metazoa</taxon>
        <taxon>Ecdysozoa</taxon>
        <taxon>Arthropoda</taxon>
        <taxon>Hexapoda</taxon>
        <taxon>Insecta</taxon>
        <taxon>Pterygota</taxon>
        <taxon>Neoptera</taxon>
        <taxon>Endopterygota</taxon>
        <taxon>Lepidoptera</taxon>
        <taxon>Glossata</taxon>
        <taxon>Ditrysia</taxon>
        <taxon>Papilionoidea</taxon>
        <taxon>Nymphalidae</taxon>
        <taxon>Satyrinae</taxon>
        <taxon>Satyrini</taxon>
        <taxon>Parargina</taxon>
        <taxon>Pararge</taxon>
    </lineage>
</organism>
<sequence>MCFLECVEDELPFRLYLRFFDVLPRICPCVNAIDARAELAEPPSRSDSAAGGGVGTDIEIYLAPDHGVQSTEGFYQ</sequence>
<evidence type="ECO:0000313" key="2">
    <source>
        <dbReference type="Proteomes" id="UP000838756"/>
    </source>
</evidence>
<gene>
    <name evidence="1" type="primary">jg21597</name>
    <name evidence="1" type="ORF">PAEG_LOCUS298</name>
</gene>
<dbReference type="EMBL" id="CAKXAJ010000952">
    <property type="protein sequence ID" value="CAH2207678.1"/>
    <property type="molecule type" value="Genomic_DNA"/>
</dbReference>
<evidence type="ECO:0000313" key="1">
    <source>
        <dbReference type="EMBL" id="CAH2207678.1"/>
    </source>
</evidence>
<feature type="non-terminal residue" evidence="1">
    <location>
        <position position="1"/>
    </location>
</feature>
<reference evidence="1" key="1">
    <citation type="submission" date="2022-03" db="EMBL/GenBank/DDBJ databases">
        <authorList>
            <person name="Lindestad O."/>
        </authorList>
    </citation>
    <scope>NUCLEOTIDE SEQUENCE</scope>
</reference>
<proteinExistence type="predicted"/>
<protein>
    <submittedName>
        <fullName evidence="1">Jg21597 protein</fullName>
    </submittedName>
</protein>
<keyword evidence="2" id="KW-1185">Reference proteome</keyword>
<dbReference type="Proteomes" id="UP000838756">
    <property type="component" value="Unassembled WGS sequence"/>
</dbReference>
<name>A0A8S4QHK8_9NEOP</name>
<accession>A0A8S4QHK8</accession>
<comment type="caution">
    <text evidence="1">The sequence shown here is derived from an EMBL/GenBank/DDBJ whole genome shotgun (WGS) entry which is preliminary data.</text>
</comment>